<feature type="chain" id="PRO_5030717566" evidence="1">
    <location>
        <begin position="26"/>
        <end position="136"/>
    </location>
</feature>
<keyword evidence="1" id="KW-0732">Signal</keyword>
<gene>
    <name evidence="2" type="ORF">APAL1065_LOCUS10834</name>
</gene>
<protein>
    <submittedName>
        <fullName evidence="2">Uncharacterized protein</fullName>
    </submittedName>
</protein>
<sequence>MARSATRRQSLFWVLAFVLLQITSGQEYGGGDPYYEQEYAQDNLYHDYAARQEEKAGGAVAGAGAAAWKWAAGGTFLGWFMGGAFHCRRQKKALQTKFKADQKALYQQYYEDVYSLQIQNAELIQALEQMGVKIKK</sequence>
<organism evidence="2">
    <name type="scientific">Entomoneis paludosa</name>
    <dbReference type="NCBI Taxonomy" id="265537"/>
    <lineage>
        <taxon>Eukaryota</taxon>
        <taxon>Sar</taxon>
        <taxon>Stramenopiles</taxon>
        <taxon>Ochrophyta</taxon>
        <taxon>Bacillariophyta</taxon>
        <taxon>Bacillariophyceae</taxon>
        <taxon>Bacillariophycidae</taxon>
        <taxon>Entomoneidaceae</taxon>
        <taxon>Entomoneis</taxon>
    </lineage>
</organism>
<reference evidence="2" key="1">
    <citation type="submission" date="2021-01" db="EMBL/GenBank/DDBJ databases">
        <authorList>
            <person name="Corre E."/>
            <person name="Pelletier E."/>
            <person name="Niang G."/>
            <person name="Scheremetjew M."/>
            <person name="Finn R."/>
            <person name="Kale V."/>
            <person name="Holt S."/>
            <person name="Cochrane G."/>
            <person name="Meng A."/>
            <person name="Brown T."/>
            <person name="Cohen L."/>
        </authorList>
    </citation>
    <scope>NUCLEOTIDE SEQUENCE</scope>
    <source>
        <strain evidence="2">CCMP125</strain>
    </source>
</reference>
<accession>A0A7S3DNX3</accession>
<proteinExistence type="predicted"/>
<dbReference type="EMBL" id="HBHT01016251">
    <property type="protein sequence ID" value="CAD9963185.1"/>
    <property type="molecule type" value="Transcribed_RNA"/>
</dbReference>
<evidence type="ECO:0000313" key="2">
    <source>
        <dbReference type="EMBL" id="CAD9963185.1"/>
    </source>
</evidence>
<dbReference type="AlphaFoldDB" id="A0A7S3DNX3"/>
<evidence type="ECO:0000256" key="1">
    <source>
        <dbReference type="SAM" id="SignalP"/>
    </source>
</evidence>
<feature type="signal peptide" evidence="1">
    <location>
        <begin position="1"/>
        <end position="25"/>
    </location>
</feature>
<name>A0A7S3DNX3_9STRA</name>